<feature type="domain" description="YknX-like C-terminal permuted SH3-like" evidence="4">
    <location>
        <begin position="334"/>
        <end position="400"/>
    </location>
</feature>
<evidence type="ECO:0000313" key="6">
    <source>
        <dbReference type="Proteomes" id="UP000199445"/>
    </source>
</evidence>
<dbReference type="GO" id="GO:0030313">
    <property type="term" value="C:cell envelope"/>
    <property type="evidence" value="ECO:0007669"/>
    <property type="project" value="UniProtKB-SubCell"/>
</dbReference>
<evidence type="ECO:0000256" key="3">
    <source>
        <dbReference type="SAM" id="Coils"/>
    </source>
</evidence>
<gene>
    <name evidence="5" type="ORF">SAMN05216429_11013</name>
</gene>
<dbReference type="Proteomes" id="UP000199445">
    <property type="component" value="Unassembled WGS sequence"/>
</dbReference>
<evidence type="ECO:0000256" key="2">
    <source>
        <dbReference type="ARBA" id="ARBA00023054"/>
    </source>
</evidence>
<dbReference type="PANTHER" id="PTHR32347:SF29">
    <property type="entry name" value="UPF0194 MEMBRANE PROTEIN YBHG"/>
    <property type="match status" value="1"/>
</dbReference>
<dbReference type="EMBL" id="FOSC01000010">
    <property type="protein sequence ID" value="SFK08120.1"/>
    <property type="molecule type" value="Genomic_DNA"/>
</dbReference>
<name>A0A1I3WLA5_9GAMM</name>
<protein>
    <submittedName>
        <fullName evidence="5">HlyD family secretion protein</fullName>
    </submittedName>
</protein>
<dbReference type="PANTHER" id="PTHR32347">
    <property type="entry name" value="EFFLUX SYSTEM COMPONENT YKNX-RELATED"/>
    <property type="match status" value="1"/>
</dbReference>
<dbReference type="SUPFAM" id="SSF111369">
    <property type="entry name" value="HlyD-like secretion proteins"/>
    <property type="match status" value="1"/>
</dbReference>
<organism evidence="5 6">
    <name type="scientific">Marinobacter persicus</name>
    <dbReference type="NCBI Taxonomy" id="930118"/>
    <lineage>
        <taxon>Bacteria</taxon>
        <taxon>Pseudomonadati</taxon>
        <taxon>Pseudomonadota</taxon>
        <taxon>Gammaproteobacteria</taxon>
        <taxon>Pseudomonadales</taxon>
        <taxon>Marinobacteraceae</taxon>
        <taxon>Marinobacter</taxon>
    </lineage>
</organism>
<evidence type="ECO:0000259" key="4">
    <source>
        <dbReference type="Pfam" id="PF25989"/>
    </source>
</evidence>
<dbReference type="Pfam" id="PF25989">
    <property type="entry name" value="YknX_C"/>
    <property type="match status" value="1"/>
</dbReference>
<keyword evidence="2 3" id="KW-0175">Coiled coil</keyword>
<evidence type="ECO:0000313" key="5">
    <source>
        <dbReference type="EMBL" id="SFK08120.1"/>
    </source>
</evidence>
<sequence length="402" mass="43964">MANKQRITGKRIFWALLAALAVAAFAFVMRPEPVWVDLATVERGPMEVTLLEEGKTRVKDRYLISSPVTGYLHRPQLHVGDPVIPGELLTWVDPMPATMLDARSRAEAEARIEAARATLESIRQKVAAAEAEAEFAVSEYQRLQRLESSRFISAEQLQQARTTADRARAILRSARFDEEVAKHELAAARTRLQVSSANENGGKPAERVAVRSPVNGAILTLARESEGVIQAGEPILEVGDPGALEVVVDVLSFDAVKLAPETRARLSGWGGPTLEAVVRRVEPVGFEDVSALGVEEQRVQVIADIVSPREQWAQLGDGYRVDAEFILWQSNDTLQVPASALFQHNGTQAVFRVRDNMATIQPVTAGQSNGLYTAVTDGLSAGDQVVRHPGRELSDGDRVRER</sequence>
<dbReference type="AlphaFoldDB" id="A0A1I3WLA5"/>
<dbReference type="InterPro" id="IPR058637">
    <property type="entry name" value="YknX-like_C"/>
</dbReference>
<dbReference type="Gene3D" id="1.10.287.470">
    <property type="entry name" value="Helix hairpin bin"/>
    <property type="match status" value="1"/>
</dbReference>
<dbReference type="InterPro" id="IPR050465">
    <property type="entry name" value="UPF0194_transport"/>
</dbReference>
<evidence type="ECO:0000256" key="1">
    <source>
        <dbReference type="ARBA" id="ARBA00004196"/>
    </source>
</evidence>
<feature type="coiled-coil region" evidence="3">
    <location>
        <begin position="105"/>
        <end position="146"/>
    </location>
</feature>
<reference evidence="5 6" key="1">
    <citation type="submission" date="2016-10" db="EMBL/GenBank/DDBJ databases">
        <authorList>
            <person name="de Groot N.N."/>
        </authorList>
    </citation>
    <scope>NUCLEOTIDE SEQUENCE [LARGE SCALE GENOMIC DNA]</scope>
    <source>
        <strain evidence="5 6">IBRC-M 10445</strain>
    </source>
</reference>
<dbReference type="Gene3D" id="2.40.50.100">
    <property type="match status" value="1"/>
</dbReference>
<comment type="subcellular location">
    <subcellularLocation>
        <location evidence="1">Cell envelope</location>
    </subcellularLocation>
</comment>
<dbReference type="Gene3D" id="2.40.420.20">
    <property type="match status" value="1"/>
</dbReference>
<proteinExistence type="predicted"/>
<dbReference type="RefSeq" id="WP_091705687.1">
    <property type="nucleotide sequence ID" value="NZ_BMYN01000006.1"/>
</dbReference>
<dbReference type="OrthoDB" id="9791520at2"/>
<keyword evidence="6" id="KW-1185">Reference proteome</keyword>
<accession>A0A1I3WLA5</accession>